<dbReference type="Proteomes" id="UP000035760">
    <property type="component" value="Unassembled WGS sequence"/>
</dbReference>
<dbReference type="GO" id="GO:0016811">
    <property type="term" value="F:hydrolase activity, acting on carbon-nitrogen (but not peptide) bonds, in linear amides"/>
    <property type="evidence" value="ECO:0007669"/>
    <property type="project" value="InterPro"/>
</dbReference>
<dbReference type="OrthoDB" id="9811121at2"/>
<accession>W6MAJ0</accession>
<dbReference type="CDD" id="cd07572">
    <property type="entry name" value="nit"/>
    <property type="match status" value="1"/>
</dbReference>
<dbReference type="AlphaFoldDB" id="W6MAJ0"/>
<proteinExistence type="inferred from homology"/>
<sequence>MPMMAAIQMVSSPSVAENLATAAMLLAQAADAGAQLAVLPENFTLMGRSEDDKVAVRERAGDGPLQTFLAEQAAKHRIWLVGGTIPLHAVGGDHRVRAACLLFDTTGRPVARYDKVHLFDVQVVGSAERYAESATIEPGERYVVADTPLGPLGLAVCYDVRFPEQFRALAVGGMTVLALPAAFTAATGKAHWETLLRARAIENQCYVVAAAQGGSHANGRETYGDSLIIDPWGDILGRLPQGPGVVLGEFDAERLKQIRRQFPVLEHRVTDVRLT</sequence>
<dbReference type="GO" id="GO:0016746">
    <property type="term" value="F:acyltransferase activity"/>
    <property type="evidence" value="ECO:0007669"/>
    <property type="project" value="UniProtKB-KW"/>
</dbReference>
<dbReference type="EMBL" id="CBTJ020000076">
    <property type="protein sequence ID" value="CDI03774.1"/>
    <property type="molecule type" value="Genomic_DNA"/>
</dbReference>
<evidence type="ECO:0000259" key="3">
    <source>
        <dbReference type="PROSITE" id="PS50263"/>
    </source>
</evidence>
<dbReference type="InterPro" id="IPR001110">
    <property type="entry name" value="UPF0012_CS"/>
</dbReference>
<keyword evidence="2" id="KW-0378">Hydrolase</keyword>
<protein>
    <submittedName>
        <fullName evidence="4">Nitrilase/cyanide hydratase and apolipoprotein N-acyltransferase</fullName>
    </submittedName>
</protein>
<dbReference type="InterPro" id="IPR045254">
    <property type="entry name" value="Nit1/2_C-N_Hydrolase"/>
</dbReference>
<dbReference type="Gene3D" id="3.60.110.10">
    <property type="entry name" value="Carbon-nitrogen hydrolase"/>
    <property type="match status" value="1"/>
</dbReference>
<feature type="domain" description="CN hydrolase" evidence="3">
    <location>
        <begin position="1"/>
        <end position="252"/>
    </location>
</feature>
<dbReference type="PANTHER" id="PTHR23088">
    <property type="entry name" value="NITRILASE-RELATED"/>
    <property type="match status" value="1"/>
</dbReference>
<evidence type="ECO:0000256" key="2">
    <source>
        <dbReference type="ARBA" id="ARBA00022801"/>
    </source>
</evidence>
<dbReference type="SUPFAM" id="SSF56317">
    <property type="entry name" value="Carbon-nitrogen hydrolase"/>
    <property type="match status" value="1"/>
</dbReference>
<dbReference type="InterPro" id="IPR003010">
    <property type="entry name" value="C-N_Hydrolase"/>
</dbReference>
<keyword evidence="5" id="KW-1185">Reference proteome</keyword>
<comment type="caution">
    <text evidence="4">The sequence shown here is derived from an EMBL/GenBank/DDBJ whole genome shotgun (WGS) entry which is preliminary data.</text>
</comment>
<dbReference type="STRING" id="1400863.BN873_660008"/>
<gene>
    <name evidence="4" type="ORF">BN873_660008</name>
</gene>
<name>W6MAJ0_9GAMM</name>
<dbReference type="InterPro" id="IPR036526">
    <property type="entry name" value="C-N_Hydrolase_sf"/>
</dbReference>
<organism evidence="4 5">
    <name type="scientific">Candidatus Competibacter denitrificans Run_A_D11</name>
    <dbReference type="NCBI Taxonomy" id="1400863"/>
    <lineage>
        <taxon>Bacteria</taxon>
        <taxon>Pseudomonadati</taxon>
        <taxon>Pseudomonadota</taxon>
        <taxon>Gammaproteobacteria</taxon>
        <taxon>Candidatus Competibacteraceae</taxon>
        <taxon>Candidatus Competibacter</taxon>
    </lineage>
</organism>
<dbReference type="PANTHER" id="PTHR23088:SF27">
    <property type="entry name" value="DEAMINATED GLUTATHIONE AMIDASE"/>
    <property type="match status" value="1"/>
</dbReference>
<evidence type="ECO:0000256" key="1">
    <source>
        <dbReference type="ARBA" id="ARBA00010613"/>
    </source>
</evidence>
<dbReference type="RefSeq" id="WP_048674886.1">
    <property type="nucleotide sequence ID" value="NZ_CBTJ020000076.1"/>
</dbReference>
<reference evidence="4" key="1">
    <citation type="submission" date="2013-07" db="EMBL/GenBank/DDBJ databases">
        <authorList>
            <person name="McIlroy S."/>
        </authorList>
    </citation>
    <scope>NUCLEOTIDE SEQUENCE [LARGE SCALE GENOMIC DNA]</scope>
    <source>
        <strain evidence="4">Run_A_D11</strain>
    </source>
</reference>
<reference evidence="4" key="2">
    <citation type="submission" date="2014-03" db="EMBL/GenBank/DDBJ databases">
        <title>Candidatus Competibacter-lineage genomes retrieved from metagenomes reveal functional metabolic diversity.</title>
        <authorList>
            <person name="McIlroy S.J."/>
            <person name="Albertsen M."/>
            <person name="Andresen E.K."/>
            <person name="Saunders A.M."/>
            <person name="Kristiansen R."/>
            <person name="Stokholm-Bjerregaard M."/>
            <person name="Nielsen K.L."/>
            <person name="Nielsen P.H."/>
        </authorList>
    </citation>
    <scope>NUCLEOTIDE SEQUENCE</scope>
    <source>
        <strain evidence="4">Run_A_D11</strain>
    </source>
</reference>
<dbReference type="PROSITE" id="PS01227">
    <property type="entry name" value="UPF0012"/>
    <property type="match status" value="1"/>
</dbReference>
<comment type="similarity">
    <text evidence="1">Belongs to the carbon-nitrogen hydrolase superfamily. NIT1/NIT2 family.</text>
</comment>
<dbReference type="Pfam" id="PF00795">
    <property type="entry name" value="CN_hydrolase"/>
    <property type="match status" value="1"/>
</dbReference>
<dbReference type="PROSITE" id="PS50263">
    <property type="entry name" value="CN_HYDROLASE"/>
    <property type="match status" value="1"/>
</dbReference>
<evidence type="ECO:0000313" key="5">
    <source>
        <dbReference type="Proteomes" id="UP000035760"/>
    </source>
</evidence>
<evidence type="ECO:0000313" key="4">
    <source>
        <dbReference type="EMBL" id="CDI03774.1"/>
    </source>
</evidence>